<keyword evidence="2" id="KW-1185">Reference proteome</keyword>
<sequence length="272" mass="27388">MKKILFLSLFISFKMFGQTPKIDVVVGDTENVNGIRAVLKPTNPTNIYTAITGENNSTNGNGYGVRGFHSGSGSGVFGGSISGVGVYGESAFGGGVSGFSAESSGVFGSSDTGIGGQFTSSNSGYALKTEGKVEFRGLNGAGTNKFLKSTNSNGNAEWSDLLPYSQTSTSTSALLKITNTSTSGYNGIQGETFSSGLGFGIHGIANSTTPSGPNAGVWGKNSSTNSLGYGVGGTHSGTGAAVRGETTNGIGGSFESTNGYSIQTSGKIKFAG</sequence>
<comment type="caution">
    <text evidence="1">The sequence shown here is derived from an EMBL/GenBank/DDBJ whole genome shotgun (WGS) entry which is preliminary data.</text>
</comment>
<evidence type="ECO:0000313" key="1">
    <source>
        <dbReference type="EMBL" id="MCP9765719.1"/>
    </source>
</evidence>
<gene>
    <name evidence="1" type="ORF">EGI31_22515</name>
</gene>
<protein>
    <submittedName>
        <fullName evidence="1">Uncharacterized protein</fullName>
    </submittedName>
</protein>
<proteinExistence type="predicted"/>
<dbReference type="EMBL" id="RJUF01000187">
    <property type="protein sequence ID" value="MCP9765719.1"/>
    <property type="molecule type" value="Genomic_DNA"/>
</dbReference>
<feature type="non-terminal residue" evidence="1">
    <location>
        <position position="272"/>
    </location>
</feature>
<reference evidence="1 2" key="1">
    <citation type="submission" date="2018-11" db="EMBL/GenBank/DDBJ databases">
        <title>Novel bacteria species description.</title>
        <authorList>
            <person name="Han J.-H."/>
        </authorList>
    </citation>
    <scope>NUCLEOTIDE SEQUENCE [LARGE SCALE GENOMIC DNA]</scope>
    <source>
        <strain evidence="1 2">KCTC23259</strain>
    </source>
</reference>
<dbReference type="AlphaFoldDB" id="A0AAE3H7U3"/>
<organism evidence="1 2">
    <name type="scientific">Lacihabitans soyangensis</name>
    <dbReference type="NCBI Taxonomy" id="869394"/>
    <lineage>
        <taxon>Bacteria</taxon>
        <taxon>Pseudomonadati</taxon>
        <taxon>Bacteroidota</taxon>
        <taxon>Cytophagia</taxon>
        <taxon>Cytophagales</taxon>
        <taxon>Leadbetterellaceae</taxon>
        <taxon>Lacihabitans</taxon>
    </lineage>
</organism>
<accession>A0AAE3H7U3</accession>
<evidence type="ECO:0000313" key="2">
    <source>
        <dbReference type="Proteomes" id="UP001204144"/>
    </source>
</evidence>
<dbReference type="Proteomes" id="UP001204144">
    <property type="component" value="Unassembled WGS sequence"/>
</dbReference>
<name>A0AAE3H7U3_9BACT</name>